<dbReference type="InterPro" id="IPR036291">
    <property type="entry name" value="NAD(P)-bd_dom_sf"/>
</dbReference>
<dbReference type="PANTHER" id="PTHR32487:SF0">
    <property type="entry name" value="3-OXO-DELTA(4,5)-STEROID 5-BETA-REDUCTASE"/>
    <property type="match status" value="1"/>
</dbReference>
<dbReference type="InterPro" id="IPR001509">
    <property type="entry name" value="Epimerase_deHydtase"/>
</dbReference>
<accession>F4CRI5</accession>
<proteinExistence type="predicted"/>
<organism evidence="2 3">
    <name type="scientific">Pseudonocardia dioxanivorans (strain ATCC 55486 / DSM 44775 / JCM 13855 / CB1190)</name>
    <dbReference type="NCBI Taxonomy" id="675635"/>
    <lineage>
        <taxon>Bacteria</taxon>
        <taxon>Bacillati</taxon>
        <taxon>Actinomycetota</taxon>
        <taxon>Actinomycetes</taxon>
        <taxon>Pseudonocardiales</taxon>
        <taxon>Pseudonocardiaceae</taxon>
        <taxon>Pseudonocardia</taxon>
    </lineage>
</organism>
<feature type="domain" description="NAD-dependent epimerase/dehydratase" evidence="1">
    <location>
        <begin position="5"/>
        <end position="241"/>
    </location>
</feature>
<sequence length="362" mass="39203">MPDTVLITGASGLVGTAAVERFLREGWQVIAVSRRRPDVPEQAGLRHVPVDLRDAAASRDALGGLTAVTHLVYAASYEKDDLVAGWGERDQMLTNEAMLRNTVDPLLDAGGLTHAALLQGTKAYGVHLHPIPIPAREDAPRDDHENAFFLQEDLLRARAADRGLAYTVLRPQLIVGRTYGVTLNVVTAIGAYAVIRREEGLPFGFPGGPSFVWEAADARMVAAVLAWAARSPKARNEIFNVTNGDVFEWRNLWPGIADTLGVEVGPDEPVSLVRYLRERAATWDAVVARHGLRPLTLAEFVGSADHHADFSFAHGAPAGPRAFTSTVKLRQAGFGEAMHTEDSFRDAFRAMIDRGLLPPAAA</sequence>
<dbReference type="EMBL" id="CP002593">
    <property type="protein sequence ID" value="AEA26193.1"/>
    <property type="molecule type" value="Genomic_DNA"/>
</dbReference>
<protein>
    <submittedName>
        <fullName evidence="2">NAD-dependent epimerase/dehydratase</fullName>
    </submittedName>
</protein>
<dbReference type="HOGENOM" id="CLU_030125_0_0_11"/>
<evidence type="ECO:0000259" key="1">
    <source>
        <dbReference type="Pfam" id="PF01370"/>
    </source>
</evidence>
<dbReference type="AlphaFoldDB" id="F4CRI5"/>
<keyword evidence="3" id="KW-1185">Reference proteome</keyword>
<gene>
    <name evidence="2" type="ordered locus">Psed_4028</name>
</gene>
<dbReference type="KEGG" id="pdx:Psed_4028"/>
<dbReference type="eggNOG" id="COG0702">
    <property type="taxonomic scope" value="Bacteria"/>
</dbReference>
<dbReference type="Pfam" id="PF01370">
    <property type="entry name" value="Epimerase"/>
    <property type="match status" value="1"/>
</dbReference>
<dbReference type="SUPFAM" id="SSF51735">
    <property type="entry name" value="NAD(P)-binding Rossmann-fold domains"/>
    <property type="match status" value="1"/>
</dbReference>
<evidence type="ECO:0000313" key="3">
    <source>
        <dbReference type="Proteomes" id="UP000007809"/>
    </source>
</evidence>
<dbReference type="Proteomes" id="UP000007809">
    <property type="component" value="Chromosome"/>
</dbReference>
<dbReference type="InterPro" id="IPR055222">
    <property type="entry name" value="PRISE-like_Rossmann-fold"/>
</dbReference>
<dbReference type="STRING" id="675635.Psed_4028"/>
<reference evidence="2 3" key="1">
    <citation type="journal article" date="2011" name="J. Bacteriol.">
        <title>Genome sequence of the 1,4-dioxane-degrading Pseudonocardia dioxanivorans strain CB1190.</title>
        <authorList>
            <person name="Sales C.M."/>
            <person name="Mahendra S."/>
            <person name="Grostern A."/>
            <person name="Parales R.E."/>
            <person name="Goodwin L.A."/>
            <person name="Woyke T."/>
            <person name="Nolan M."/>
            <person name="Lapidus A."/>
            <person name="Chertkov O."/>
            <person name="Ovchinnikova G."/>
            <person name="Sczyrba A."/>
            <person name="Alvarez-Cohen L."/>
        </authorList>
    </citation>
    <scope>NUCLEOTIDE SEQUENCE [LARGE SCALE GENOMIC DNA]</scope>
    <source>
        <strain evidence="3">ATCC 55486 / DSM 44775 / JCM 13855 / CB1190</strain>
    </source>
</reference>
<dbReference type="Gene3D" id="3.40.50.720">
    <property type="entry name" value="NAD(P)-binding Rossmann-like Domain"/>
    <property type="match status" value="1"/>
</dbReference>
<name>F4CRI5_PSEUX</name>
<dbReference type="RefSeq" id="WP_013676109.1">
    <property type="nucleotide sequence ID" value="NC_015312.1"/>
</dbReference>
<evidence type="ECO:0000313" key="2">
    <source>
        <dbReference type="EMBL" id="AEA26193.1"/>
    </source>
</evidence>
<dbReference type="PANTHER" id="PTHR32487">
    <property type="entry name" value="3-OXO-DELTA(4,5)-STEROID 5-BETA-REDUCTASE"/>
    <property type="match status" value="1"/>
</dbReference>
<dbReference type="CDD" id="cd08948">
    <property type="entry name" value="5beta-POR_like_SDR_a"/>
    <property type="match status" value="1"/>
</dbReference>